<dbReference type="AlphaFoldDB" id="A0AAN7Q0F0"/>
<gene>
    <name evidence="1" type="ORF">SAY87_018683</name>
</gene>
<evidence type="ECO:0000313" key="2">
    <source>
        <dbReference type="Proteomes" id="UP001345219"/>
    </source>
</evidence>
<reference evidence="1 2" key="1">
    <citation type="journal article" date="2023" name="Hortic Res">
        <title>Pangenome of water caltrop reveals structural variations and asymmetric subgenome divergence after allopolyploidization.</title>
        <authorList>
            <person name="Zhang X."/>
            <person name="Chen Y."/>
            <person name="Wang L."/>
            <person name="Yuan Y."/>
            <person name="Fang M."/>
            <person name="Shi L."/>
            <person name="Lu R."/>
            <person name="Comes H.P."/>
            <person name="Ma Y."/>
            <person name="Chen Y."/>
            <person name="Huang G."/>
            <person name="Zhou Y."/>
            <person name="Zheng Z."/>
            <person name="Qiu Y."/>
        </authorList>
    </citation>
    <scope>NUCLEOTIDE SEQUENCE [LARGE SCALE GENOMIC DNA]</scope>
    <source>
        <tissue evidence="1">Roots</tissue>
    </source>
</reference>
<proteinExistence type="predicted"/>
<protein>
    <submittedName>
        <fullName evidence="1">Uncharacterized protein</fullName>
    </submittedName>
</protein>
<comment type="caution">
    <text evidence="1">The sequence shown here is derived from an EMBL/GenBank/DDBJ whole genome shotgun (WGS) entry which is preliminary data.</text>
</comment>
<evidence type="ECO:0000313" key="1">
    <source>
        <dbReference type="EMBL" id="KAK4757382.1"/>
    </source>
</evidence>
<keyword evidence="2" id="KW-1185">Reference proteome</keyword>
<name>A0AAN7Q0F0_9MYRT</name>
<dbReference type="Proteomes" id="UP001345219">
    <property type="component" value="Chromosome 15"/>
</dbReference>
<organism evidence="1 2">
    <name type="scientific">Trapa incisa</name>
    <dbReference type="NCBI Taxonomy" id="236973"/>
    <lineage>
        <taxon>Eukaryota</taxon>
        <taxon>Viridiplantae</taxon>
        <taxon>Streptophyta</taxon>
        <taxon>Embryophyta</taxon>
        <taxon>Tracheophyta</taxon>
        <taxon>Spermatophyta</taxon>
        <taxon>Magnoliopsida</taxon>
        <taxon>eudicotyledons</taxon>
        <taxon>Gunneridae</taxon>
        <taxon>Pentapetalae</taxon>
        <taxon>rosids</taxon>
        <taxon>malvids</taxon>
        <taxon>Myrtales</taxon>
        <taxon>Lythraceae</taxon>
        <taxon>Trapa</taxon>
    </lineage>
</organism>
<sequence length="100" mass="11253">MKKAVILPAKETSWSFDLLLNCFSNELLIHKLLVLKSNLLYVVCNKISSDLHISCLNKMTATSSTTIYIGKQTEPRDSQGKSWNSMFMNGWIEIKDGAKA</sequence>
<accession>A0AAN7Q0F0</accession>
<dbReference type="EMBL" id="JAXIOK010000012">
    <property type="protein sequence ID" value="KAK4757382.1"/>
    <property type="molecule type" value="Genomic_DNA"/>
</dbReference>